<evidence type="ECO:0000259" key="1">
    <source>
        <dbReference type="Pfam" id="PF00535"/>
    </source>
</evidence>
<dbReference type="SUPFAM" id="SSF53448">
    <property type="entry name" value="Nucleotide-diphospho-sugar transferases"/>
    <property type="match status" value="1"/>
</dbReference>
<gene>
    <name evidence="2" type="ORF">A3C15_01350</name>
</gene>
<dbReference type="EMBL" id="MFQD01000039">
    <property type="protein sequence ID" value="OGH67618.1"/>
    <property type="molecule type" value="Genomic_DNA"/>
</dbReference>
<comment type="caution">
    <text evidence="2">The sequence shown here is derived from an EMBL/GenBank/DDBJ whole genome shotgun (WGS) entry which is preliminary data.</text>
</comment>
<proteinExistence type="predicted"/>
<sequence>MSDAVDLSIITVGFKSREYVRALLESLFEARGDLSIEYFILDNASDDGLIEMVQKEFIPRADERLKIFAIQNSENLGFAKANNIGIKQARGRYILLLNPDMRLSKDTLTRMVEWMDNNKQAAIAGCKLIGQNGEIVPQVRRFPAIKDQLAILLKIPHLFPRVLDDYLATDFNYESRTRADSIRGSFFMIRRELIEKIGGLDERYFIWFEEVDYCKQAATAGVEVWYTNAATCTDYVGRSFSLVGGYAKQKYFTDSMVKYFAKWHPRAAWIFRLLQPLALAGARLKEKIKL</sequence>
<dbReference type="STRING" id="1798682.A3C15_01350"/>
<dbReference type="Gene3D" id="3.90.550.10">
    <property type="entry name" value="Spore Coat Polysaccharide Biosynthesis Protein SpsA, Chain A"/>
    <property type="match status" value="1"/>
</dbReference>
<organism evidence="2 3">
    <name type="scientific">Candidatus Magasanikbacteria bacterium RIFCSPHIGHO2_02_FULL_50_9b</name>
    <dbReference type="NCBI Taxonomy" id="1798682"/>
    <lineage>
        <taxon>Bacteria</taxon>
        <taxon>Candidatus Magasanikiibacteriota</taxon>
    </lineage>
</organism>
<dbReference type="AlphaFoldDB" id="A0A1F6M7S6"/>
<dbReference type="PANTHER" id="PTHR43179">
    <property type="entry name" value="RHAMNOSYLTRANSFERASE WBBL"/>
    <property type="match status" value="1"/>
</dbReference>
<dbReference type="InterPro" id="IPR029044">
    <property type="entry name" value="Nucleotide-diphossugar_trans"/>
</dbReference>
<dbReference type="CDD" id="cd04186">
    <property type="entry name" value="GT_2_like_c"/>
    <property type="match status" value="1"/>
</dbReference>
<evidence type="ECO:0000313" key="3">
    <source>
        <dbReference type="Proteomes" id="UP000176532"/>
    </source>
</evidence>
<dbReference type="PANTHER" id="PTHR43179:SF7">
    <property type="entry name" value="RHAMNOSYLTRANSFERASE WBBL"/>
    <property type="match status" value="1"/>
</dbReference>
<dbReference type="Proteomes" id="UP000176532">
    <property type="component" value="Unassembled WGS sequence"/>
</dbReference>
<dbReference type="Pfam" id="PF00535">
    <property type="entry name" value="Glycos_transf_2"/>
    <property type="match status" value="1"/>
</dbReference>
<accession>A0A1F6M7S6</accession>
<name>A0A1F6M7S6_9BACT</name>
<protein>
    <recommendedName>
        <fullName evidence="1">Glycosyltransferase 2-like domain-containing protein</fullName>
    </recommendedName>
</protein>
<reference evidence="2 3" key="1">
    <citation type="journal article" date="2016" name="Nat. Commun.">
        <title>Thousands of microbial genomes shed light on interconnected biogeochemical processes in an aquifer system.</title>
        <authorList>
            <person name="Anantharaman K."/>
            <person name="Brown C.T."/>
            <person name="Hug L.A."/>
            <person name="Sharon I."/>
            <person name="Castelle C.J."/>
            <person name="Probst A.J."/>
            <person name="Thomas B.C."/>
            <person name="Singh A."/>
            <person name="Wilkins M.J."/>
            <person name="Karaoz U."/>
            <person name="Brodie E.L."/>
            <person name="Williams K.H."/>
            <person name="Hubbard S.S."/>
            <person name="Banfield J.F."/>
        </authorList>
    </citation>
    <scope>NUCLEOTIDE SEQUENCE [LARGE SCALE GENOMIC DNA]</scope>
</reference>
<evidence type="ECO:0000313" key="2">
    <source>
        <dbReference type="EMBL" id="OGH67618.1"/>
    </source>
</evidence>
<feature type="domain" description="Glycosyltransferase 2-like" evidence="1">
    <location>
        <begin position="8"/>
        <end position="197"/>
    </location>
</feature>
<dbReference type="InterPro" id="IPR001173">
    <property type="entry name" value="Glyco_trans_2-like"/>
</dbReference>